<sequence>MSTQRHDSQQVLYPERNINGSKVRNSNNSSMNTMSLCDAKINEDTLKHLDPDATSLSKLDPKTLQDRKLSIPKTCYSYEPAFSTTASSPPLSFLSKPVDDGELFDHASRNLTHPIRAVDEQDTSLVQLGDQLEVHFQGLKKEFEVKRGGSWMPLRAWTNEEWKWDDESDAETEGVSDSH</sequence>
<evidence type="ECO:0000313" key="2">
    <source>
        <dbReference type="Proteomes" id="UP000293547"/>
    </source>
</evidence>
<accession>A0ACB6FSY1</accession>
<protein>
    <submittedName>
        <fullName evidence="1">Uncharacterized protein</fullName>
    </submittedName>
</protein>
<reference evidence="1 2" key="1">
    <citation type="journal article" date="2019" name="bioRxiv">
        <title>Genomics, evolutionary history and diagnostics of the Alternaria alternata species group including apple and Asian pear pathotypes.</title>
        <authorList>
            <person name="Armitage A.D."/>
            <person name="Cockerton H.M."/>
            <person name="Sreenivasaprasad S."/>
            <person name="Woodhall J.W."/>
            <person name="Lane C.R."/>
            <person name="Harrison R.J."/>
            <person name="Clarkson J.P."/>
        </authorList>
    </citation>
    <scope>NUCLEOTIDE SEQUENCE [LARGE SCALE GENOMIC DNA]</scope>
    <source>
        <strain evidence="1 2">FERA 650</strain>
    </source>
</reference>
<gene>
    <name evidence="1" type="ORF">AG0111_0g4650</name>
</gene>
<keyword evidence="2" id="KW-1185">Reference proteome</keyword>
<dbReference type="Proteomes" id="UP000293547">
    <property type="component" value="Unassembled WGS sequence"/>
</dbReference>
<name>A0ACB6FSY1_9PLEO</name>
<organism evidence="1 2">
    <name type="scientific">Alternaria gaisen</name>
    <dbReference type="NCBI Taxonomy" id="167740"/>
    <lineage>
        <taxon>Eukaryota</taxon>
        <taxon>Fungi</taxon>
        <taxon>Dikarya</taxon>
        <taxon>Ascomycota</taxon>
        <taxon>Pezizomycotina</taxon>
        <taxon>Dothideomycetes</taxon>
        <taxon>Pleosporomycetidae</taxon>
        <taxon>Pleosporales</taxon>
        <taxon>Pleosporineae</taxon>
        <taxon>Pleosporaceae</taxon>
        <taxon>Alternaria</taxon>
        <taxon>Alternaria sect. Alternaria</taxon>
    </lineage>
</organism>
<proteinExistence type="predicted"/>
<dbReference type="EMBL" id="PDWZ02000003">
    <property type="protein sequence ID" value="KAB2107536.1"/>
    <property type="molecule type" value="Genomic_DNA"/>
</dbReference>
<evidence type="ECO:0000313" key="1">
    <source>
        <dbReference type="EMBL" id="KAB2107536.1"/>
    </source>
</evidence>
<comment type="caution">
    <text evidence="1">The sequence shown here is derived from an EMBL/GenBank/DDBJ whole genome shotgun (WGS) entry which is preliminary data.</text>
</comment>